<keyword evidence="10" id="KW-0675">Receptor</keyword>
<evidence type="ECO:0000256" key="6">
    <source>
        <dbReference type="ARBA" id="ARBA00022729"/>
    </source>
</evidence>
<dbReference type="InterPro" id="IPR006985">
    <property type="entry name" value="RAMP"/>
</dbReference>
<evidence type="ECO:0000256" key="7">
    <source>
        <dbReference type="ARBA" id="ARBA00022989"/>
    </source>
</evidence>
<sequence length="130" mass="15140">MAVKVVPPCDHHMFDSNVDNCLSEFNSSMETNSYQDRCPWPTVKRIYNKLKLCVDNWANLSWCRGHRFLVDKVFLDVHETYFSLCGQVHDPPLHTLIMLIAPVIIVTLLMTLLCSYLTNWNIEMPEQPQL</sequence>
<dbReference type="GO" id="GO:0015026">
    <property type="term" value="F:coreceptor activity"/>
    <property type="evidence" value="ECO:0007669"/>
    <property type="project" value="InterPro"/>
</dbReference>
<protein>
    <recommendedName>
        <fullName evidence="14">Receptor activity modifying protein 1</fullName>
    </recommendedName>
</protein>
<organism evidence="12 13">
    <name type="scientific">Seriola dumerili</name>
    <name type="common">Greater amberjack</name>
    <name type="synonym">Caranx dumerili</name>
    <dbReference type="NCBI Taxonomy" id="41447"/>
    <lineage>
        <taxon>Eukaryota</taxon>
        <taxon>Metazoa</taxon>
        <taxon>Chordata</taxon>
        <taxon>Craniata</taxon>
        <taxon>Vertebrata</taxon>
        <taxon>Euteleostomi</taxon>
        <taxon>Actinopterygii</taxon>
        <taxon>Neopterygii</taxon>
        <taxon>Teleostei</taxon>
        <taxon>Neoteleostei</taxon>
        <taxon>Acanthomorphata</taxon>
        <taxon>Carangaria</taxon>
        <taxon>Carangiformes</taxon>
        <taxon>Carangidae</taxon>
        <taxon>Seriola</taxon>
    </lineage>
</organism>
<evidence type="ECO:0000256" key="10">
    <source>
        <dbReference type="ARBA" id="ARBA00023170"/>
    </source>
</evidence>
<dbReference type="GO" id="GO:0006816">
    <property type="term" value="P:calcium ion transport"/>
    <property type="evidence" value="ECO:0007669"/>
    <property type="project" value="TreeGrafter"/>
</dbReference>
<dbReference type="Proteomes" id="UP000261420">
    <property type="component" value="Unplaced"/>
</dbReference>
<dbReference type="GO" id="GO:0006886">
    <property type="term" value="P:intracellular protein transport"/>
    <property type="evidence" value="ECO:0007669"/>
    <property type="project" value="InterPro"/>
</dbReference>
<evidence type="ECO:0000256" key="4">
    <source>
        <dbReference type="ARBA" id="ARBA00022475"/>
    </source>
</evidence>
<evidence type="ECO:0000256" key="8">
    <source>
        <dbReference type="ARBA" id="ARBA00023136"/>
    </source>
</evidence>
<dbReference type="GO" id="GO:0072659">
    <property type="term" value="P:protein localization to plasma membrane"/>
    <property type="evidence" value="ECO:0007669"/>
    <property type="project" value="TreeGrafter"/>
</dbReference>
<keyword evidence="13" id="KW-1185">Reference proteome</keyword>
<evidence type="ECO:0000256" key="5">
    <source>
        <dbReference type="ARBA" id="ARBA00022692"/>
    </source>
</evidence>
<dbReference type="InterPro" id="IPR038126">
    <property type="entry name" value="RAMP_sf"/>
</dbReference>
<comment type="similarity">
    <text evidence="2">Belongs to the RAMP family.</text>
</comment>
<comment type="subcellular location">
    <subcellularLocation>
        <location evidence="1">Cell membrane</location>
        <topology evidence="1">Single-pass type I membrane protein</topology>
    </subcellularLocation>
</comment>
<dbReference type="PANTHER" id="PTHR14076:SF7">
    <property type="entry name" value="RECEPTOR ACTIVITY-MODIFYING PROTEIN 1-LIKE"/>
    <property type="match status" value="1"/>
</dbReference>
<dbReference type="OMA" id="MEIHELY"/>
<dbReference type="PANTHER" id="PTHR14076">
    <property type="entry name" value="RECEPTOR ACTIVITY MODIFYING PROTEIN RAMP"/>
    <property type="match status" value="1"/>
</dbReference>
<feature type="transmembrane region" description="Helical" evidence="11">
    <location>
        <begin position="96"/>
        <end position="118"/>
    </location>
</feature>
<evidence type="ECO:0000313" key="13">
    <source>
        <dbReference type="Proteomes" id="UP000261420"/>
    </source>
</evidence>
<dbReference type="Gene3D" id="1.10.150.510">
    <property type="entry name" value="Receptor activity modifying family"/>
    <property type="match status" value="1"/>
</dbReference>
<dbReference type="GO" id="GO:0032870">
    <property type="term" value="P:cellular response to hormone stimulus"/>
    <property type="evidence" value="ECO:0007669"/>
    <property type="project" value="TreeGrafter"/>
</dbReference>
<dbReference type="GO" id="GO:0007186">
    <property type="term" value="P:G protein-coupled receptor signaling pathway"/>
    <property type="evidence" value="ECO:0007669"/>
    <property type="project" value="TreeGrafter"/>
</dbReference>
<dbReference type="AlphaFoldDB" id="A0A3B4TZ12"/>
<proteinExistence type="inferred from homology"/>
<evidence type="ECO:0000313" key="12">
    <source>
        <dbReference type="Ensembl" id="ENSSDUP00000010950.1"/>
    </source>
</evidence>
<reference evidence="12" key="1">
    <citation type="submission" date="2025-08" db="UniProtKB">
        <authorList>
            <consortium name="Ensembl"/>
        </authorList>
    </citation>
    <scope>IDENTIFICATION</scope>
</reference>
<evidence type="ECO:0008006" key="14">
    <source>
        <dbReference type="Google" id="ProtNLM"/>
    </source>
</evidence>
<evidence type="ECO:0000256" key="9">
    <source>
        <dbReference type="ARBA" id="ARBA00023157"/>
    </source>
</evidence>
<keyword evidence="3" id="KW-0813">Transport</keyword>
<keyword evidence="5 11" id="KW-0812">Transmembrane</keyword>
<evidence type="ECO:0000256" key="11">
    <source>
        <dbReference type="SAM" id="Phobius"/>
    </source>
</evidence>
<name>A0A3B4TZ12_SERDU</name>
<keyword evidence="8 11" id="KW-0472">Membrane</keyword>
<dbReference type="Pfam" id="PF04901">
    <property type="entry name" value="RAMP"/>
    <property type="match status" value="1"/>
</dbReference>
<evidence type="ECO:0000256" key="1">
    <source>
        <dbReference type="ARBA" id="ARBA00004251"/>
    </source>
</evidence>
<evidence type="ECO:0000256" key="3">
    <source>
        <dbReference type="ARBA" id="ARBA00022448"/>
    </source>
</evidence>
<dbReference type="GO" id="GO:0008277">
    <property type="term" value="P:regulation of G protein-coupled receptor signaling pathway"/>
    <property type="evidence" value="ECO:0007669"/>
    <property type="project" value="InterPro"/>
</dbReference>
<dbReference type="Ensembl" id="ENSSDUT00000011151.1">
    <property type="protein sequence ID" value="ENSSDUP00000010950.1"/>
    <property type="gene ID" value="ENSSDUG00000007994.1"/>
</dbReference>
<keyword evidence="9" id="KW-1015">Disulfide bond</keyword>
<dbReference type="GO" id="GO:0005886">
    <property type="term" value="C:plasma membrane"/>
    <property type="evidence" value="ECO:0007669"/>
    <property type="project" value="UniProtKB-SubCell"/>
</dbReference>
<keyword evidence="6" id="KW-0732">Signal</keyword>
<evidence type="ECO:0000256" key="2">
    <source>
        <dbReference type="ARBA" id="ARBA00007087"/>
    </source>
</evidence>
<dbReference type="STRING" id="41447.ENSSDUP00000010950"/>
<dbReference type="GO" id="GO:0043235">
    <property type="term" value="C:receptor complex"/>
    <property type="evidence" value="ECO:0007669"/>
    <property type="project" value="TreeGrafter"/>
</dbReference>
<dbReference type="GO" id="GO:0009986">
    <property type="term" value="C:cell surface"/>
    <property type="evidence" value="ECO:0007669"/>
    <property type="project" value="TreeGrafter"/>
</dbReference>
<reference evidence="12" key="2">
    <citation type="submission" date="2025-09" db="UniProtKB">
        <authorList>
            <consortium name="Ensembl"/>
        </authorList>
    </citation>
    <scope>IDENTIFICATION</scope>
</reference>
<accession>A0A3B4TZ12</accession>
<keyword evidence="7 11" id="KW-1133">Transmembrane helix</keyword>
<keyword evidence="4" id="KW-1003">Cell membrane</keyword>
<dbReference type="GeneTree" id="ENSGT00710000108330"/>
<dbReference type="GO" id="GO:0031623">
    <property type="term" value="P:receptor internalization"/>
    <property type="evidence" value="ECO:0007669"/>
    <property type="project" value="TreeGrafter"/>
</dbReference>